<proteinExistence type="predicted"/>
<protein>
    <submittedName>
        <fullName evidence="1">Uncharacterized protein</fullName>
    </submittedName>
</protein>
<dbReference type="AlphaFoldDB" id="E6MGR1"/>
<evidence type="ECO:0000313" key="2">
    <source>
        <dbReference type="Proteomes" id="UP000004754"/>
    </source>
</evidence>
<sequence>MCPTAHRPKTAVCLRAKHRAKHMEKFSPAPLLLLTFATFKGKIKQKLCKKINA</sequence>
<comment type="caution">
    <text evidence="1">The sequence shown here is derived from an EMBL/GenBank/DDBJ whole genome shotgun (WGS) entry which is preliminary data.</text>
</comment>
<dbReference type="STRING" id="887929.HMP0721_1194"/>
<keyword evidence="2" id="KW-1185">Reference proteome</keyword>
<evidence type="ECO:0000313" key="1">
    <source>
        <dbReference type="EMBL" id="EFV01801.1"/>
    </source>
</evidence>
<dbReference type="EMBL" id="AEQN01000016">
    <property type="protein sequence ID" value="EFV01801.1"/>
    <property type="molecule type" value="Genomic_DNA"/>
</dbReference>
<accession>E6MGR1</accession>
<organism evidence="1 2">
    <name type="scientific">Pseudoramibacter alactolyticus ATCC 23263</name>
    <dbReference type="NCBI Taxonomy" id="887929"/>
    <lineage>
        <taxon>Bacteria</taxon>
        <taxon>Bacillati</taxon>
        <taxon>Bacillota</taxon>
        <taxon>Clostridia</taxon>
        <taxon>Eubacteriales</taxon>
        <taxon>Eubacteriaceae</taxon>
        <taxon>Pseudoramibacter</taxon>
    </lineage>
</organism>
<gene>
    <name evidence="1" type="ORF">HMP0721_1194</name>
</gene>
<reference evidence="1 2" key="1">
    <citation type="submission" date="2010-12" db="EMBL/GenBank/DDBJ databases">
        <authorList>
            <person name="Muzny D."/>
            <person name="Qin X."/>
            <person name="Deng J."/>
            <person name="Jiang H."/>
            <person name="Liu Y."/>
            <person name="Qu J."/>
            <person name="Song X.-Z."/>
            <person name="Zhang L."/>
            <person name="Thornton R."/>
            <person name="Coyle M."/>
            <person name="Francisco L."/>
            <person name="Jackson L."/>
            <person name="Javaid M."/>
            <person name="Korchina V."/>
            <person name="Kovar C."/>
            <person name="Mata R."/>
            <person name="Mathew T."/>
            <person name="Ngo R."/>
            <person name="Nguyen L."/>
            <person name="Nguyen N."/>
            <person name="Okwuonu G."/>
            <person name="Ongeri F."/>
            <person name="Pham C."/>
            <person name="Simmons D."/>
            <person name="Wilczek-Boney K."/>
            <person name="Hale W."/>
            <person name="Jakkamsetti A."/>
            <person name="Pham P."/>
            <person name="Ruth R."/>
            <person name="San Lucas F."/>
            <person name="Warren J."/>
            <person name="Zhang J."/>
            <person name="Zhao Z."/>
            <person name="Zhou C."/>
            <person name="Zhu D."/>
            <person name="Lee S."/>
            <person name="Bess C."/>
            <person name="Blankenburg K."/>
            <person name="Forbes L."/>
            <person name="Fu Q."/>
            <person name="Gubbala S."/>
            <person name="Hirani K."/>
            <person name="Jayaseelan J.C."/>
            <person name="Lara F."/>
            <person name="Munidasa M."/>
            <person name="Palculict T."/>
            <person name="Patil S."/>
            <person name="Pu L.-L."/>
            <person name="Saada N."/>
            <person name="Tang L."/>
            <person name="Weissenberger G."/>
            <person name="Zhu Y."/>
            <person name="Hemphill L."/>
            <person name="Shang Y."/>
            <person name="Youmans B."/>
            <person name="Ayvaz T."/>
            <person name="Ross M."/>
            <person name="Santibanez J."/>
            <person name="Aqrawi P."/>
            <person name="Gross S."/>
            <person name="Joshi V."/>
            <person name="Fowler G."/>
            <person name="Nazareth L."/>
            <person name="Reid J."/>
            <person name="Worley K."/>
            <person name="Petrosino J."/>
            <person name="Highlander S."/>
            <person name="Gibbs R."/>
        </authorList>
    </citation>
    <scope>NUCLEOTIDE SEQUENCE [LARGE SCALE GENOMIC DNA]</scope>
    <source>
        <strain evidence="1 2">ATCC 23263</strain>
    </source>
</reference>
<dbReference type="Proteomes" id="UP000004754">
    <property type="component" value="Unassembled WGS sequence"/>
</dbReference>
<name>E6MGR1_9FIRM</name>
<dbReference type="HOGENOM" id="CLU_3065149_0_0_9"/>